<dbReference type="AlphaFoldDB" id="A0A2A9DWZ7"/>
<evidence type="ECO:0000313" key="3">
    <source>
        <dbReference type="Proteomes" id="UP000221369"/>
    </source>
</evidence>
<feature type="compositionally biased region" description="Acidic residues" evidence="1">
    <location>
        <begin position="442"/>
        <end position="452"/>
    </location>
</feature>
<evidence type="ECO:0000313" key="2">
    <source>
        <dbReference type="EMBL" id="PFG31104.1"/>
    </source>
</evidence>
<sequence>MTDSSASTPNDQRGDEFFENFIQARPDEQPTFTVAFRGYDKDEVHAAIGDLAGRLQRATKALDEALIRHRDELDQARSENSTESTELEEELAAAQARAADAEKQVQTLSAELRDRPEAESDEEDEGQSRQQFEAVLKVAEEQANAIIQNATVQAERLLSAARDQENSRRAELDSDVARIREQAEHDADQVRLKMDTEYTAHEARIEREQAHADEKVAQAEREAATIRTEAEKGAASLRALVTRETTEQRSEAEREVREMNARVLEFEETLTRRQDDAQQEFLVLHNQAVAHAERITSDANEQVESSLEHAQRISSRADDYEKLMRAQASQIDADAQVHAREVLERAQVKAKKIVDTVIEHSTTVLRDAEDRTRELRWQQQQLTSFMAEVREMIRPEGGAAAGAALGIQTATDAAGAGDAEDGDDPADFAKGFVAETLPEAPLEPENEDAVED</sequence>
<accession>A0A2A9DWZ7</accession>
<proteinExistence type="predicted"/>
<comment type="caution">
    <text evidence="2">The sequence shown here is derived from an EMBL/GenBank/DDBJ whole genome shotgun (WGS) entry which is preliminary data.</text>
</comment>
<feature type="region of interest" description="Disordered" evidence="1">
    <location>
        <begin position="70"/>
        <end position="134"/>
    </location>
</feature>
<dbReference type="Proteomes" id="UP000221369">
    <property type="component" value="Unassembled WGS sequence"/>
</dbReference>
<dbReference type="RefSeq" id="WP_098407483.1">
    <property type="nucleotide sequence ID" value="NZ_PDJE01000001.1"/>
</dbReference>
<evidence type="ECO:0008006" key="4">
    <source>
        <dbReference type="Google" id="ProtNLM"/>
    </source>
</evidence>
<gene>
    <name evidence="2" type="ORF">ATJ78_2054</name>
</gene>
<dbReference type="OrthoDB" id="3209732at2"/>
<reference evidence="2 3" key="1">
    <citation type="submission" date="2017-10" db="EMBL/GenBank/DDBJ databases">
        <title>Sequencing the genomes of 1000 actinobacteria strains.</title>
        <authorList>
            <person name="Klenk H.-P."/>
        </authorList>
    </citation>
    <scope>NUCLEOTIDE SEQUENCE [LARGE SCALE GENOMIC DNA]</scope>
    <source>
        <strain evidence="2 3">DSM 21798</strain>
    </source>
</reference>
<protein>
    <recommendedName>
        <fullName evidence="4">DivIVA domain-containing protein</fullName>
    </recommendedName>
</protein>
<keyword evidence="3" id="KW-1185">Reference proteome</keyword>
<organism evidence="2 3">
    <name type="scientific">Paramicrobacterium agarici</name>
    <dbReference type="NCBI Taxonomy" id="630514"/>
    <lineage>
        <taxon>Bacteria</taxon>
        <taxon>Bacillati</taxon>
        <taxon>Actinomycetota</taxon>
        <taxon>Actinomycetes</taxon>
        <taxon>Micrococcales</taxon>
        <taxon>Microbacteriaceae</taxon>
        <taxon>Paramicrobacterium</taxon>
    </lineage>
</organism>
<evidence type="ECO:0000256" key="1">
    <source>
        <dbReference type="SAM" id="MobiDB-lite"/>
    </source>
</evidence>
<name>A0A2A9DWZ7_9MICO</name>
<dbReference type="EMBL" id="PDJE01000001">
    <property type="protein sequence ID" value="PFG31104.1"/>
    <property type="molecule type" value="Genomic_DNA"/>
</dbReference>
<feature type="region of interest" description="Disordered" evidence="1">
    <location>
        <begin position="412"/>
        <end position="452"/>
    </location>
</feature>